<evidence type="ECO:0000259" key="6">
    <source>
        <dbReference type="Pfam" id="PF19737"/>
    </source>
</evidence>
<feature type="domain" description="Ribitol-5-phosphate transferase FKTN N-terminal" evidence="6">
    <location>
        <begin position="890"/>
        <end position="1076"/>
    </location>
</feature>
<dbReference type="Gene3D" id="1.25.40.10">
    <property type="entry name" value="Tetratricopeptide repeat domain"/>
    <property type="match status" value="1"/>
</dbReference>
<keyword evidence="3" id="KW-1133">Transmembrane helix</keyword>
<dbReference type="PANTHER" id="PTHR15407">
    <property type="entry name" value="FUKUTIN-RELATED"/>
    <property type="match status" value="1"/>
</dbReference>
<dbReference type="InterPro" id="IPR007074">
    <property type="entry name" value="LicD/FKTN/FKRP_NTP_transf"/>
</dbReference>
<dbReference type="InterPro" id="IPR045587">
    <property type="entry name" value="FKTN_N"/>
</dbReference>
<dbReference type="InterPro" id="IPR009644">
    <property type="entry name" value="FKTN/MNN4/W02B3.4-1"/>
</dbReference>
<proteinExistence type="predicted"/>
<keyword evidence="2" id="KW-0812">Transmembrane</keyword>
<evidence type="ECO:0000256" key="2">
    <source>
        <dbReference type="ARBA" id="ARBA00022692"/>
    </source>
</evidence>
<evidence type="ECO:0000256" key="1">
    <source>
        <dbReference type="ARBA" id="ARBA00004167"/>
    </source>
</evidence>
<dbReference type="GO" id="GO:0016020">
    <property type="term" value="C:membrane"/>
    <property type="evidence" value="ECO:0007669"/>
    <property type="project" value="UniProtKB-SubCell"/>
</dbReference>
<evidence type="ECO:0000313" key="7">
    <source>
        <dbReference type="EnsemblMetazoa" id="CLYHEMP014856.1"/>
    </source>
</evidence>
<dbReference type="SUPFAM" id="SSF52540">
    <property type="entry name" value="P-loop containing nucleoside triphosphate hydrolases"/>
    <property type="match status" value="1"/>
</dbReference>
<keyword evidence="8" id="KW-1185">Reference proteome</keyword>
<reference evidence="7" key="1">
    <citation type="submission" date="2021-01" db="UniProtKB">
        <authorList>
            <consortium name="EnsemblMetazoa"/>
        </authorList>
    </citation>
    <scope>IDENTIFICATION</scope>
</reference>
<dbReference type="AlphaFoldDB" id="A0A7M5WYQ4"/>
<evidence type="ECO:0000313" key="8">
    <source>
        <dbReference type="Proteomes" id="UP000594262"/>
    </source>
</evidence>
<accession>A0A7M5WYQ4</accession>
<dbReference type="PANTHER" id="PTHR15407:SF28">
    <property type="entry name" value="RIBITOL-5-PHOSPHATE TRANSFERASE FKTN"/>
    <property type="match status" value="1"/>
</dbReference>
<keyword evidence="4" id="KW-0472">Membrane</keyword>
<dbReference type="InterPro" id="IPR011990">
    <property type="entry name" value="TPR-like_helical_dom_sf"/>
</dbReference>
<dbReference type="Pfam" id="PF19737">
    <property type="entry name" value="FKTN_N"/>
    <property type="match status" value="1"/>
</dbReference>
<dbReference type="GO" id="GO:0009100">
    <property type="term" value="P:glycoprotein metabolic process"/>
    <property type="evidence" value="ECO:0007669"/>
    <property type="project" value="UniProtKB-ARBA"/>
</dbReference>
<name>A0A7M5WYQ4_9CNID</name>
<dbReference type="OrthoDB" id="771227at2759"/>
<feature type="domain" description="LicD/FKTN/FKRP nucleotidyltransferase" evidence="5">
    <location>
        <begin position="1091"/>
        <end position="1134"/>
    </location>
</feature>
<dbReference type="SUPFAM" id="SSF48452">
    <property type="entry name" value="TPR-like"/>
    <property type="match status" value="1"/>
</dbReference>
<dbReference type="Gene3D" id="3.40.50.300">
    <property type="entry name" value="P-loop containing nucleotide triphosphate hydrolases"/>
    <property type="match status" value="1"/>
</dbReference>
<dbReference type="InterPro" id="IPR027417">
    <property type="entry name" value="P-loop_NTPase"/>
</dbReference>
<evidence type="ECO:0000259" key="5">
    <source>
        <dbReference type="Pfam" id="PF04991"/>
    </source>
</evidence>
<dbReference type="Proteomes" id="UP000594262">
    <property type="component" value="Unplaced"/>
</dbReference>
<comment type="subcellular location">
    <subcellularLocation>
        <location evidence="1">Membrane</location>
        <topology evidence="1">Single-pass membrane protein</topology>
    </subcellularLocation>
</comment>
<dbReference type="EnsemblMetazoa" id="CLYHEMT014856.1">
    <property type="protein sequence ID" value="CLYHEMP014856.1"/>
    <property type="gene ID" value="CLYHEMG014856"/>
</dbReference>
<sequence length="1258" mass="143316">MFRLIASKSLLRPRLSHISSRCQSDSSSSEPPVVEKTFREKARDTWNGPTLKYWLIGGGGFISWLAYYSYQAYKNKCIDIELPPALPNHLLIDRKKEFEILTDKYNAQDTMFSTQKVKKLLIHGPSCSGKTVFANQFIKHLKLKQKSTLQLPVSNVTLFLQTDTETSFLISLKSAAAKLEVSKTDLDEGMQSGSFSDGTFNEQCNVLIENIQDKLSKHPGWVIIFDQLQSTSPTTVLEILNSCIEEEESWSSGLFVVVADGVDPKTVAINKQSAISLQKGMSVEDGVQLLKNFVNVDGNVASLSLLVEKVFGNPLALLCNAVLLKKKLAMKQVQSIDDAVKEICDEIDENVNRVISQNQHLSAFTSTYSGRKLVTIESVVAILMKDIIKESPYLYNGIDLMAAMAPGTAIPQQAITRHLASSFYKLPSLAKPPNILDFMNKQQRDADDVKQNADEFDPKGKVWSNKNLVHYIQKVEEFFETVYKTLKEIYFLVYGVLPELPKGDDGMGMFSECVLIQSSVVQPGDVNTFSLHPIVYNVARQHFMAKTLVDIEEKNVRENKDFHQNKSWYRKLSDFNEQTILQQYRNSAGHGEIKKMLSDEDANSLLFRFNLGIDVSCLFKEDENTSQDACWDGKPVEKVALLQDHLTRITDSLCEQMNVTKGDLNGHTVKKILMLHLEYILKNQPFELLGARNQSKILFALAKAYNSVYKDFDACKELIDQVLSMQQSLSDTDPLDIARTLAEKAQYLINKEDYETAKTTLLEASDIYEAQRKKFGEYKFPIEYGKLLGMLGAVYGSLSMKIESKETIERALMMQQSIPPDMSDEEKSKKFGADFASILIDLAHAYVSLGLPLYGKKIVDLALTAQKNLNGEDHPEVVRALTVLAMAHLMQDHNEDCSYLCAGNFMSFLIEGDSLKNGRFEYLIRKLVKVGFEVRKDARQDERELSLEKRMTSSILVYHLYLRKNDHFILVTFQYERLGLLWSNACDLSELRDEKQKKMVSTSTFCYQQRLIPTFKTSSARIDGLNVNIPKAIFSFIEIVKNGLYVPCPLQHARQFYSKYGYRSDPISEKFRNKAKNLLTIAIDVLGQLRIPFWLSSGTCLGWFRQCDVIPHSKDVDIGIWIKHYKKDLIKAFLDNGLKLKHQFGKVEDSFELSFTLNDLKLDIFFFYEEEGIMWNGGTQARTGKKFKYIFPKFSLCWSHLLDLTVRVPCPTKPYVLANYGFDWDKRVEKWDWKASPPNVKPNGEWPAEERKQVIQVY</sequence>
<organism evidence="7 8">
    <name type="scientific">Clytia hemisphaerica</name>
    <dbReference type="NCBI Taxonomy" id="252671"/>
    <lineage>
        <taxon>Eukaryota</taxon>
        <taxon>Metazoa</taxon>
        <taxon>Cnidaria</taxon>
        <taxon>Hydrozoa</taxon>
        <taxon>Hydroidolina</taxon>
        <taxon>Leptothecata</taxon>
        <taxon>Obeliida</taxon>
        <taxon>Clytiidae</taxon>
        <taxon>Clytia</taxon>
    </lineage>
</organism>
<dbReference type="Pfam" id="PF04991">
    <property type="entry name" value="LicD"/>
    <property type="match status" value="1"/>
</dbReference>
<evidence type="ECO:0000256" key="3">
    <source>
        <dbReference type="ARBA" id="ARBA00022989"/>
    </source>
</evidence>
<protein>
    <submittedName>
        <fullName evidence="7">Uncharacterized protein</fullName>
    </submittedName>
</protein>
<evidence type="ECO:0000256" key="4">
    <source>
        <dbReference type="ARBA" id="ARBA00023136"/>
    </source>
</evidence>